<reference evidence="4" key="1">
    <citation type="submission" date="2016-10" db="EMBL/GenBank/DDBJ databases">
        <authorList>
            <person name="Varghese N."/>
            <person name="Submissions S."/>
        </authorList>
    </citation>
    <scope>NUCLEOTIDE SEQUENCE [LARGE SCALE GENOMIC DNA]</scope>
    <source>
        <strain evidence="4">CGMCC 1.12402</strain>
    </source>
</reference>
<dbReference type="InterPro" id="IPR023582">
    <property type="entry name" value="Impact"/>
</dbReference>
<dbReference type="Gene3D" id="3.30.230.30">
    <property type="entry name" value="Impact, N-terminal domain"/>
    <property type="match status" value="1"/>
</dbReference>
<evidence type="ECO:0000313" key="4">
    <source>
        <dbReference type="Proteomes" id="UP000199437"/>
    </source>
</evidence>
<dbReference type="Pfam" id="PF01205">
    <property type="entry name" value="Impact_N"/>
    <property type="match status" value="1"/>
</dbReference>
<evidence type="ECO:0000313" key="3">
    <source>
        <dbReference type="EMBL" id="SEW40434.1"/>
    </source>
</evidence>
<dbReference type="InterPro" id="IPR036956">
    <property type="entry name" value="Impact_N_sf"/>
</dbReference>
<organism evidence="3 4">
    <name type="scientific">Roseivirga pacifica</name>
    <dbReference type="NCBI Taxonomy" id="1267423"/>
    <lineage>
        <taxon>Bacteria</taxon>
        <taxon>Pseudomonadati</taxon>
        <taxon>Bacteroidota</taxon>
        <taxon>Cytophagia</taxon>
        <taxon>Cytophagales</taxon>
        <taxon>Roseivirgaceae</taxon>
        <taxon>Roseivirga</taxon>
    </lineage>
</organism>
<dbReference type="GO" id="GO:0006446">
    <property type="term" value="P:regulation of translational initiation"/>
    <property type="evidence" value="ECO:0007669"/>
    <property type="project" value="TreeGrafter"/>
</dbReference>
<evidence type="ECO:0000259" key="2">
    <source>
        <dbReference type="Pfam" id="PF01205"/>
    </source>
</evidence>
<feature type="domain" description="Impact N-terminal" evidence="2">
    <location>
        <begin position="19"/>
        <end position="124"/>
    </location>
</feature>
<gene>
    <name evidence="3" type="ORF">SAMN05216290_3591</name>
</gene>
<dbReference type="PROSITE" id="PS00910">
    <property type="entry name" value="UPF0029"/>
    <property type="match status" value="1"/>
</dbReference>
<keyword evidence="4" id="KW-1185">Reference proteome</keyword>
<dbReference type="STRING" id="1267423.SAMN05216290_3591"/>
<accession>A0A1I0RHV3</accession>
<dbReference type="GeneID" id="99988261"/>
<name>A0A1I0RHV3_9BACT</name>
<dbReference type="PANTHER" id="PTHR16301">
    <property type="entry name" value="IMPACT-RELATED"/>
    <property type="match status" value="1"/>
</dbReference>
<evidence type="ECO:0000256" key="1">
    <source>
        <dbReference type="ARBA" id="ARBA00007665"/>
    </source>
</evidence>
<dbReference type="InterPro" id="IPR020568">
    <property type="entry name" value="Ribosomal_Su5_D2-typ_SF"/>
</dbReference>
<dbReference type="SUPFAM" id="SSF54211">
    <property type="entry name" value="Ribosomal protein S5 domain 2-like"/>
    <property type="match status" value="1"/>
</dbReference>
<protein>
    <submittedName>
        <fullName evidence="3">Uncharacterized protein, YigZ family</fullName>
    </submittedName>
</protein>
<dbReference type="InterPro" id="IPR020569">
    <property type="entry name" value="UPF0029_Impact_CS"/>
</dbReference>
<dbReference type="GO" id="GO:0005737">
    <property type="term" value="C:cytoplasm"/>
    <property type="evidence" value="ECO:0007669"/>
    <property type="project" value="TreeGrafter"/>
</dbReference>
<comment type="similarity">
    <text evidence="1">Belongs to the IMPACT family.</text>
</comment>
<dbReference type="AlphaFoldDB" id="A0A1I0RHV3"/>
<sequence>MLDSFLTITKTTEGFYKEKGSKFIAYAIPVEDEDEVKEQLEQLKKQYYDARHHCYAYILGADQSQFRANDDGEPNHSAGDPILGQIRSKEITNTLVVVVRYFGGTKLGVGGLINAYKTAAADALDQNQIVEKKITKKLRFSFPYEEMNEVMKLVKDFDLEIKKQDYQVACILVANIIVSLEEQLRTKVQLLNDLGHDIKLDD</sequence>
<dbReference type="InterPro" id="IPR001498">
    <property type="entry name" value="Impact_N"/>
</dbReference>
<dbReference type="EMBL" id="FOIR01000004">
    <property type="protein sequence ID" value="SEW40434.1"/>
    <property type="molecule type" value="Genomic_DNA"/>
</dbReference>
<proteinExistence type="inferred from homology"/>
<dbReference type="Proteomes" id="UP000199437">
    <property type="component" value="Unassembled WGS sequence"/>
</dbReference>
<dbReference type="OrthoDB" id="9813771at2"/>
<dbReference type="NCBIfam" id="TIGR00257">
    <property type="entry name" value="IMPACT_YIGZ"/>
    <property type="match status" value="1"/>
</dbReference>
<dbReference type="PANTHER" id="PTHR16301:SF20">
    <property type="entry name" value="IMPACT FAMILY MEMBER YIGZ"/>
    <property type="match status" value="1"/>
</dbReference>
<dbReference type="RefSeq" id="WP_090260430.1">
    <property type="nucleotide sequence ID" value="NZ_FOIR01000004.1"/>
</dbReference>
<dbReference type="InterPro" id="IPR015796">
    <property type="entry name" value="Impact_YigZ-like"/>
</dbReference>